<evidence type="ECO:0000313" key="3">
    <source>
        <dbReference type="Proteomes" id="UP000318336"/>
    </source>
</evidence>
<protein>
    <submittedName>
        <fullName evidence="2">Pimeloyl-ACP methyl ester carboxylesterase</fullName>
    </submittedName>
</protein>
<dbReference type="SUPFAM" id="SSF53474">
    <property type="entry name" value="alpha/beta-Hydrolases"/>
    <property type="match status" value="1"/>
</dbReference>
<dbReference type="Proteomes" id="UP000318336">
    <property type="component" value="Unassembled WGS sequence"/>
</dbReference>
<dbReference type="EMBL" id="VFOK01000002">
    <property type="protein sequence ID" value="TQL29029.1"/>
    <property type="molecule type" value="Genomic_DNA"/>
</dbReference>
<keyword evidence="3" id="KW-1185">Reference proteome</keyword>
<dbReference type="InterPro" id="IPR000073">
    <property type="entry name" value="AB_hydrolase_1"/>
</dbReference>
<name>A0A542WZM5_9MICO</name>
<comment type="caution">
    <text evidence="2">The sequence shown here is derived from an EMBL/GenBank/DDBJ whole genome shotgun (WGS) entry which is preliminary data.</text>
</comment>
<dbReference type="Gene3D" id="3.40.50.1820">
    <property type="entry name" value="alpha/beta hydrolase"/>
    <property type="match status" value="1"/>
</dbReference>
<gene>
    <name evidence="2" type="ORF">FB554_3342</name>
</gene>
<dbReference type="PANTHER" id="PTHR43689">
    <property type="entry name" value="HYDROLASE"/>
    <property type="match status" value="1"/>
</dbReference>
<dbReference type="AlphaFoldDB" id="A0A542WZM5"/>
<dbReference type="PANTHER" id="PTHR43689:SF8">
    <property type="entry name" value="ALPHA_BETA-HYDROLASES SUPERFAMILY PROTEIN"/>
    <property type="match status" value="1"/>
</dbReference>
<dbReference type="OrthoDB" id="27092at2"/>
<feature type="domain" description="AB hydrolase-1" evidence="1">
    <location>
        <begin position="15"/>
        <end position="253"/>
    </location>
</feature>
<evidence type="ECO:0000313" key="2">
    <source>
        <dbReference type="EMBL" id="TQL29029.1"/>
    </source>
</evidence>
<dbReference type="PRINTS" id="PR00111">
    <property type="entry name" value="ABHYDROLASE"/>
</dbReference>
<organism evidence="2 3">
    <name type="scientific">Barrientosiimonas humi</name>
    <dbReference type="NCBI Taxonomy" id="999931"/>
    <lineage>
        <taxon>Bacteria</taxon>
        <taxon>Bacillati</taxon>
        <taxon>Actinomycetota</taxon>
        <taxon>Actinomycetes</taxon>
        <taxon>Micrococcales</taxon>
        <taxon>Dermacoccaceae</taxon>
        <taxon>Barrientosiimonas</taxon>
    </lineage>
</organism>
<evidence type="ECO:0000259" key="1">
    <source>
        <dbReference type="Pfam" id="PF12697"/>
    </source>
</evidence>
<dbReference type="InterPro" id="IPR029058">
    <property type="entry name" value="AB_hydrolase_fold"/>
</dbReference>
<proteinExistence type="predicted"/>
<reference evidence="2 3" key="1">
    <citation type="submission" date="2019-06" db="EMBL/GenBank/DDBJ databases">
        <title>Sequencing the genomes of 1000 actinobacteria strains.</title>
        <authorList>
            <person name="Klenk H.-P."/>
        </authorList>
    </citation>
    <scope>NUCLEOTIDE SEQUENCE [LARGE SCALE GENOMIC DNA]</scope>
    <source>
        <strain evidence="2 3">DSM 24617</strain>
    </source>
</reference>
<sequence length="271" mass="29184">MTTLHHTRQGSGEPVVLIHGIGHHGPAWGEVTDLLAQTNDVVVVDLPGHGRSPAPTKPQSYAVDSVLDQLEGLFADLGLGRPHVVGNSLGGYFALGLAGRGSVATATALSPASFWTALELYGITGPQLLTMKFSTYSPEPVLKLFADREPLRKLSMASLYAHPERLTPERALADSLNLRRSKGFWPFFVRAATRPLKRETPKVPVTIGWGDKDRLLIPKQARRAAEKLPTARIETLSGCGHVPMLDDPQAVVDLVRSTITAVERTPAAVTA</sequence>
<dbReference type="GO" id="GO:0003824">
    <property type="term" value="F:catalytic activity"/>
    <property type="evidence" value="ECO:0007669"/>
    <property type="project" value="UniProtKB-ARBA"/>
</dbReference>
<dbReference type="RefSeq" id="WP_142007782.1">
    <property type="nucleotide sequence ID" value="NZ_CAJTBP010000001.1"/>
</dbReference>
<dbReference type="Pfam" id="PF12697">
    <property type="entry name" value="Abhydrolase_6"/>
    <property type="match status" value="1"/>
</dbReference>
<accession>A0A542WZM5</accession>